<dbReference type="EMBL" id="BKCJ011746939">
    <property type="protein sequence ID" value="GFD49756.1"/>
    <property type="molecule type" value="Genomic_DNA"/>
</dbReference>
<proteinExistence type="predicted"/>
<accession>A0A699WW34</accession>
<protein>
    <submittedName>
        <fullName evidence="2">Uncharacterized protein</fullName>
    </submittedName>
</protein>
<evidence type="ECO:0000256" key="1">
    <source>
        <dbReference type="SAM" id="MobiDB-lite"/>
    </source>
</evidence>
<feature type="region of interest" description="Disordered" evidence="1">
    <location>
        <begin position="1"/>
        <end position="29"/>
    </location>
</feature>
<evidence type="ECO:0000313" key="2">
    <source>
        <dbReference type="EMBL" id="GFD49756.1"/>
    </source>
</evidence>
<comment type="caution">
    <text evidence="2">The sequence shown here is derived from an EMBL/GenBank/DDBJ whole genome shotgun (WGS) entry which is preliminary data.</text>
</comment>
<sequence>IKGERIGQEYRKKQVDDANNEKNKSEKVEMKNKWNVKEKEKEVNALRNTANKYFVLDSLPDDND</sequence>
<name>A0A699WW34_TANCI</name>
<dbReference type="AlphaFoldDB" id="A0A699WW34"/>
<reference evidence="2" key="1">
    <citation type="journal article" date="2019" name="Sci. Rep.">
        <title>Draft genome of Tanacetum cinerariifolium, the natural source of mosquito coil.</title>
        <authorList>
            <person name="Yamashiro T."/>
            <person name="Shiraishi A."/>
            <person name="Satake H."/>
            <person name="Nakayama K."/>
        </authorList>
    </citation>
    <scope>NUCLEOTIDE SEQUENCE</scope>
</reference>
<gene>
    <name evidence="2" type="ORF">Tci_921725</name>
</gene>
<organism evidence="2">
    <name type="scientific">Tanacetum cinerariifolium</name>
    <name type="common">Dalmatian daisy</name>
    <name type="synonym">Chrysanthemum cinerariifolium</name>
    <dbReference type="NCBI Taxonomy" id="118510"/>
    <lineage>
        <taxon>Eukaryota</taxon>
        <taxon>Viridiplantae</taxon>
        <taxon>Streptophyta</taxon>
        <taxon>Embryophyta</taxon>
        <taxon>Tracheophyta</taxon>
        <taxon>Spermatophyta</taxon>
        <taxon>Magnoliopsida</taxon>
        <taxon>eudicotyledons</taxon>
        <taxon>Gunneridae</taxon>
        <taxon>Pentapetalae</taxon>
        <taxon>asterids</taxon>
        <taxon>campanulids</taxon>
        <taxon>Asterales</taxon>
        <taxon>Asteraceae</taxon>
        <taxon>Asteroideae</taxon>
        <taxon>Anthemideae</taxon>
        <taxon>Anthemidinae</taxon>
        <taxon>Tanacetum</taxon>
    </lineage>
</organism>
<feature type="non-terminal residue" evidence="2">
    <location>
        <position position="1"/>
    </location>
</feature>